<evidence type="ECO:0000313" key="4">
    <source>
        <dbReference type="Proteomes" id="UP000256478"/>
    </source>
</evidence>
<comment type="caution">
    <text evidence="3">The sequence shown here is derived from an EMBL/GenBank/DDBJ whole genome shotgun (WGS) entry which is preliminary data.</text>
</comment>
<dbReference type="Proteomes" id="UP000256478">
    <property type="component" value="Unassembled WGS sequence"/>
</dbReference>
<sequence length="158" mass="17474">MTAWKFQQRGKQGFTICQQQRQQQGSVAIEVAIVLPLLLFVVISCFDFVRGLLIRVSLDHALAEASREVKLTAASASNFQQLLVSAMTNKQVISFTKSKLTVTQLGAYSSPTALANNQPSGAISAPLVSYQLDYQFQAISPWLRQVSFRSQVVVKHEN</sequence>
<name>A0A3E0TN30_9GAMM</name>
<proteinExistence type="predicted"/>
<accession>A0A3E0TN30</accession>
<dbReference type="InterPro" id="IPR012495">
    <property type="entry name" value="TadE-like_dom"/>
</dbReference>
<dbReference type="OrthoDB" id="6555614at2"/>
<feature type="domain" description="TadE-like" evidence="2">
    <location>
        <begin position="25"/>
        <end position="67"/>
    </location>
</feature>
<evidence type="ECO:0000256" key="1">
    <source>
        <dbReference type="SAM" id="Phobius"/>
    </source>
</evidence>
<dbReference type="Pfam" id="PF07811">
    <property type="entry name" value="TadE"/>
    <property type="match status" value="1"/>
</dbReference>
<keyword evidence="1" id="KW-0472">Membrane</keyword>
<protein>
    <submittedName>
        <fullName evidence="3">Pilus assembly protein</fullName>
    </submittedName>
</protein>
<dbReference type="AlphaFoldDB" id="A0A3E0TN30"/>
<keyword evidence="1" id="KW-0812">Transmembrane</keyword>
<evidence type="ECO:0000259" key="2">
    <source>
        <dbReference type="Pfam" id="PF07811"/>
    </source>
</evidence>
<organism evidence="3 4">
    <name type="scientific">Thalassotalea euphylliae</name>
    <dbReference type="NCBI Taxonomy" id="1655234"/>
    <lineage>
        <taxon>Bacteria</taxon>
        <taxon>Pseudomonadati</taxon>
        <taxon>Pseudomonadota</taxon>
        <taxon>Gammaproteobacteria</taxon>
        <taxon>Alteromonadales</taxon>
        <taxon>Colwelliaceae</taxon>
        <taxon>Thalassotalea</taxon>
    </lineage>
</organism>
<gene>
    <name evidence="3" type="ORF">DXX93_04850</name>
</gene>
<evidence type="ECO:0000313" key="3">
    <source>
        <dbReference type="EMBL" id="REL25956.1"/>
    </source>
</evidence>
<feature type="transmembrane region" description="Helical" evidence="1">
    <location>
        <begin position="27"/>
        <end position="49"/>
    </location>
</feature>
<dbReference type="EMBL" id="QUOU01000001">
    <property type="protein sequence ID" value="REL25956.1"/>
    <property type="molecule type" value="Genomic_DNA"/>
</dbReference>
<keyword evidence="1" id="KW-1133">Transmembrane helix</keyword>
<reference evidence="3 4" key="1">
    <citation type="submission" date="2018-08" db="EMBL/GenBank/DDBJ databases">
        <title>Thalassotalea euphylliae genome.</title>
        <authorList>
            <person name="Summers S."/>
            <person name="Rice S.A."/>
            <person name="Freckelton M.L."/>
            <person name="Nedved B.T."/>
            <person name="Hadfield M.G."/>
        </authorList>
    </citation>
    <scope>NUCLEOTIDE SEQUENCE [LARGE SCALE GENOMIC DNA]</scope>
    <source>
        <strain evidence="3 4">H1</strain>
    </source>
</reference>
<dbReference type="RefSeq" id="WP_116007078.1">
    <property type="nucleotide sequence ID" value="NZ_QUOU01000001.1"/>
</dbReference>